<dbReference type="InterPro" id="IPR003598">
    <property type="entry name" value="Ig_sub2"/>
</dbReference>
<dbReference type="InterPro" id="IPR013783">
    <property type="entry name" value="Ig-like_fold"/>
</dbReference>
<dbReference type="OrthoDB" id="5843397at2759"/>
<feature type="domain" description="Ig-like" evidence="2">
    <location>
        <begin position="221"/>
        <end position="292"/>
    </location>
</feature>
<dbReference type="InterPro" id="IPR007110">
    <property type="entry name" value="Ig-like_dom"/>
</dbReference>
<dbReference type="AlphaFoldDB" id="A0A8C9VK53"/>
<keyword evidence="1" id="KW-0472">Membrane</keyword>
<keyword evidence="1" id="KW-0812">Transmembrane</keyword>
<feature type="transmembrane region" description="Helical" evidence="1">
    <location>
        <begin position="576"/>
        <end position="603"/>
    </location>
</feature>
<dbReference type="InterPro" id="IPR047012">
    <property type="entry name" value="ICAM_VCAM"/>
</dbReference>
<evidence type="ECO:0000259" key="2">
    <source>
        <dbReference type="PROSITE" id="PS50835"/>
    </source>
</evidence>
<name>A0A8C9VK53_SCLFO</name>
<gene>
    <name evidence="3" type="primary">LOC108935828</name>
</gene>
<keyword evidence="1" id="KW-1133">Transmembrane helix</keyword>
<dbReference type="Pfam" id="PF13927">
    <property type="entry name" value="Ig_3"/>
    <property type="match status" value="1"/>
</dbReference>
<organism evidence="3 4">
    <name type="scientific">Scleropages formosus</name>
    <name type="common">Asian bonytongue</name>
    <name type="synonym">Osteoglossum formosum</name>
    <dbReference type="NCBI Taxonomy" id="113540"/>
    <lineage>
        <taxon>Eukaryota</taxon>
        <taxon>Metazoa</taxon>
        <taxon>Chordata</taxon>
        <taxon>Craniata</taxon>
        <taxon>Vertebrata</taxon>
        <taxon>Euteleostomi</taxon>
        <taxon>Actinopterygii</taxon>
        <taxon>Neopterygii</taxon>
        <taxon>Teleostei</taxon>
        <taxon>Osteoglossocephala</taxon>
        <taxon>Osteoglossomorpha</taxon>
        <taxon>Osteoglossiformes</taxon>
        <taxon>Osteoglossidae</taxon>
        <taxon>Scleropages</taxon>
    </lineage>
</organism>
<feature type="domain" description="Ig-like" evidence="2">
    <location>
        <begin position="34"/>
        <end position="131"/>
    </location>
</feature>
<protein>
    <recommendedName>
        <fullName evidence="2">Ig-like domain-containing protein</fullName>
    </recommendedName>
</protein>
<dbReference type="GeneTree" id="ENSGT00940000159005"/>
<reference evidence="3 4" key="1">
    <citation type="submission" date="2019-04" db="EMBL/GenBank/DDBJ databases">
        <authorList>
            <consortium name="Wellcome Sanger Institute Data Sharing"/>
        </authorList>
    </citation>
    <scope>NUCLEOTIDE SEQUENCE [LARGE SCALE GENOMIC DNA]</scope>
</reference>
<dbReference type="Proteomes" id="UP000694397">
    <property type="component" value="Chromosome 8"/>
</dbReference>
<feature type="domain" description="Ig-like" evidence="2">
    <location>
        <begin position="143"/>
        <end position="216"/>
    </location>
</feature>
<sequence length="643" mass="71252">MIYLCIINLVNTDVPVQQLILIKGLLLSSTDTLDSVSIRSENHTGPLVEGYPYMLVCEVPNVAPVQNLRVKWYKGIEVVDITLYPGESKTPVNVSSTLLITPNRTDDGAQYKCVAELQLGPGGPQPPPKVESELFNITVHYKPYITECPDHKEVEENSPLSTVLCNVKSNLEYSIKWQRYEQDINASLPLTKTDAGEYIFTAKNVIGSVIKLLNITVGYPPEFNCTKRFGVWANESLKSMCTVKAYPEPTITWLKDREKMNPATTLTKRDGGQYIVTASNTYGTVNQTLEFKIFGADDCPIEIDPPAVVVKYGDPVSVNCTVFTEHVGMGWVAKQNPVPNQPGVQSLLWTVENLTVWDINPQCFANFKGVPQCLRKVSVTVYNTPDSVSIRFENHTGPLVEGRQYRLVCEVQNVAPVQNLRVKWYKGIEVVDITLYPGESKTPVNVSSTLLITPNRTDDGAQYKCVAELQLGPGGPQPPPKVESELFNITVHYKPNITSVPSIVPVIRGYSEVLQCTAEGHPPPTINWLFKGKRVATNGTYSVSGTADRVGNYTCIARNSEGHSAREVLVVLKEDYLPLIAGLVAVAVVVILVIFTMIFCIYYKSTKMGHYNLKDRKPCTQNGNVAQNGRDSTFPMKVLSIWV</sequence>
<evidence type="ECO:0000313" key="4">
    <source>
        <dbReference type="Proteomes" id="UP000694397"/>
    </source>
</evidence>
<reference evidence="3" key="3">
    <citation type="submission" date="2025-09" db="UniProtKB">
        <authorList>
            <consortium name="Ensembl"/>
        </authorList>
    </citation>
    <scope>IDENTIFICATION</scope>
</reference>
<feature type="domain" description="Ig-like" evidence="2">
    <location>
        <begin position="385"/>
        <end position="483"/>
    </location>
</feature>
<feature type="domain" description="Ig-like" evidence="2">
    <location>
        <begin position="495"/>
        <end position="571"/>
    </location>
</feature>
<dbReference type="PROSITE" id="PS50835">
    <property type="entry name" value="IG_LIKE"/>
    <property type="match status" value="5"/>
</dbReference>
<dbReference type="Gene3D" id="2.60.40.10">
    <property type="entry name" value="Immunoglobulins"/>
    <property type="match status" value="6"/>
</dbReference>
<dbReference type="SUPFAM" id="SSF48726">
    <property type="entry name" value="Immunoglobulin"/>
    <property type="match status" value="5"/>
</dbReference>
<evidence type="ECO:0000256" key="1">
    <source>
        <dbReference type="SAM" id="Phobius"/>
    </source>
</evidence>
<dbReference type="GO" id="GO:0005178">
    <property type="term" value="F:integrin binding"/>
    <property type="evidence" value="ECO:0007669"/>
    <property type="project" value="InterPro"/>
</dbReference>
<reference evidence="3" key="2">
    <citation type="submission" date="2025-08" db="UniProtKB">
        <authorList>
            <consortium name="Ensembl"/>
        </authorList>
    </citation>
    <scope>IDENTIFICATION</scope>
</reference>
<dbReference type="PANTHER" id="PTHR13771">
    <property type="entry name" value="INTERCELLULAR ADHESION MOLECULE"/>
    <property type="match status" value="1"/>
</dbReference>
<dbReference type="GO" id="GO:0007155">
    <property type="term" value="P:cell adhesion"/>
    <property type="evidence" value="ECO:0007669"/>
    <property type="project" value="InterPro"/>
</dbReference>
<dbReference type="SMART" id="SM00408">
    <property type="entry name" value="IGc2"/>
    <property type="match status" value="3"/>
</dbReference>
<dbReference type="Ensembl" id="ENSSFOT00015049613.1">
    <property type="protein sequence ID" value="ENSSFOP00015060797.1"/>
    <property type="gene ID" value="ENSSFOG00015023708.2"/>
</dbReference>
<dbReference type="SMART" id="SM00409">
    <property type="entry name" value="IG"/>
    <property type="match status" value="5"/>
</dbReference>
<dbReference type="InterPro" id="IPR036179">
    <property type="entry name" value="Ig-like_dom_sf"/>
</dbReference>
<accession>A0A8C9VK53</accession>
<keyword evidence="4" id="KW-1185">Reference proteome</keyword>
<evidence type="ECO:0000313" key="3">
    <source>
        <dbReference type="Ensembl" id="ENSSFOP00015060797.1"/>
    </source>
</evidence>
<dbReference type="PANTHER" id="PTHR13771:SF9">
    <property type="entry name" value="INTERCELLULAR ADHESION MOLECULE 5"/>
    <property type="match status" value="1"/>
</dbReference>
<dbReference type="InterPro" id="IPR003599">
    <property type="entry name" value="Ig_sub"/>
</dbReference>
<proteinExistence type="predicted"/>